<organism evidence="2">
    <name type="scientific">Brassica napus</name>
    <name type="common">Rape</name>
    <dbReference type="NCBI Taxonomy" id="3708"/>
    <lineage>
        <taxon>Eukaryota</taxon>
        <taxon>Viridiplantae</taxon>
        <taxon>Streptophyta</taxon>
        <taxon>Embryophyta</taxon>
        <taxon>Tracheophyta</taxon>
        <taxon>Spermatophyta</taxon>
        <taxon>Magnoliopsida</taxon>
        <taxon>eudicotyledons</taxon>
        <taxon>Gunneridae</taxon>
        <taxon>Pentapetalae</taxon>
        <taxon>rosids</taxon>
        <taxon>malvids</taxon>
        <taxon>Brassicales</taxon>
        <taxon>Brassicaceae</taxon>
        <taxon>Brassiceae</taxon>
        <taxon>Brassica</taxon>
    </lineage>
</organism>
<feature type="non-terminal residue" evidence="2">
    <location>
        <position position="1"/>
    </location>
</feature>
<dbReference type="AlphaFoldDB" id="A0A817ATU2"/>
<evidence type="ECO:0000256" key="1">
    <source>
        <dbReference type="SAM" id="MobiDB-lite"/>
    </source>
</evidence>
<gene>
    <name evidence="2" type="ORF">DARMORV10_A10P03480.1</name>
</gene>
<accession>A0A817ATU2</accession>
<proteinExistence type="predicted"/>
<name>A0A817ATU2_BRANA</name>
<feature type="region of interest" description="Disordered" evidence="1">
    <location>
        <begin position="21"/>
        <end position="48"/>
    </location>
</feature>
<feature type="compositionally biased region" description="Polar residues" evidence="1">
    <location>
        <begin position="21"/>
        <end position="37"/>
    </location>
</feature>
<evidence type="ECO:0000313" key="2">
    <source>
        <dbReference type="EMBL" id="CAF2312008.1"/>
    </source>
</evidence>
<sequence>QGVVVTAEDNFLVSQRGGFSASQAHSSYAAPVTTQSQPPTPRLLSDTF</sequence>
<protein>
    <submittedName>
        <fullName evidence="2">(rape) hypothetical protein</fullName>
    </submittedName>
</protein>
<reference evidence="2" key="1">
    <citation type="submission" date="2021-01" db="EMBL/GenBank/DDBJ databases">
        <authorList>
            <consortium name="Genoscope - CEA"/>
            <person name="William W."/>
        </authorList>
    </citation>
    <scope>NUCLEOTIDE SEQUENCE</scope>
</reference>
<dbReference type="EMBL" id="HG994364">
    <property type="protein sequence ID" value="CAF2312008.1"/>
    <property type="molecule type" value="Genomic_DNA"/>
</dbReference>
<dbReference type="Proteomes" id="UP001295469">
    <property type="component" value="Chromosome A10"/>
</dbReference>